<evidence type="ECO:0000313" key="2">
    <source>
        <dbReference type="EMBL" id="PAV17394.1"/>
    </source>
</evidence>
<keyword evidence="1" id="KW-0472">Membrane</keyword>
<reference evidence="2 3" key="1">
    <citation type="journal article" date="2017" name="Mol. Ecol.">
        <title>Comparative and population genomic landscape of Phellinus noxius: A hypervariable fungus causing root rot in trees.</title>
        <authorList>
            <person name="Chung C.L."/>
            <person name="Lee T.J."/>
            <person name="Akiba M."/>
            <person name="Lee H.H."/>
            <person name="Kuo T.H."/>
            <person name="Liu D."/>
            <person name="Ke H.M."/>
            <person name="Yokoi T."/>
            <person name="Roa M.B."/>
            <person name="Lu M.J."/>
            <person name="Chang Y.Y."/>
            <person name="Ann P.J."/>
            <person name="Tsai J.N."/>
            <person name="Chen C.Y."/>
            <person name="Tzean S.S."/>
            <person name="Ota Y."/>
            <person name="Hattori T."/>
            <person name="Sahashi N."/>
            <person name="Liou R.F."/>
            <person name="Kikuchi T."/>
            <person name="Tsai I.J."/>
        </authorList>
    </citation>
    <scope>NUCLEOTIDE SEQUENCE [LARGE SCALE GENOMIC DNA]</scope>
    <source>
        <strain evidence="2 3">FFPRI411160</strain>
    </source>
</reference>
<feature type="transmembrane region" description="Helical" evidence="1">
    <location>
        <begin position="12"/>
        <end position="32"/>
    </location>
</feature>
<proteinExistence type="predicted"/>
<dbReference type="AlphaFoldDB" id="A0A286UCY8"/>
<dbReference type="Proteomes" id="UP000217199">
    <property type="component" value="Unassembled WGS sequence"/>
</dbReference>
<dbReference type="EMBL" id="NBII01000007">
    <property type="protein sequence ID" value="PAV17394.1"/>
    <property type="molecule type" value="Genomic_DNA"/>
</dbReference>
<sequence length="127" mass="14911">MFFHAYPARFDFIRAWALILFESFAFLRLNCLRSKSARKRRKQLVGRGMWLSESFNELGVLSLSADTGLIEGVFNSDRFRDRLGRSAELPYREESRLERLVVYFGIVLIGELSLEIELRQAMHFCVR</sequence>
<gene>
    <name evidence="2" type="ORF">PNOK_0745800</name>
</gene>
<name>A0A286UCY8_9AGAM</name>
<organism evidence="2 3">
    <name type="scientific">Pyrrhoderma noxium</name>
    <dbReference type="NCBI Taxonomy" id="2282107"/>
    <lineage>
        <taxon>Eukaryota</taxon>
        <taxon>Fungi</taxon>
        <taxon>Dikarya</taxon>
        <taxon>Basidiomycota</taxon>
        <taxon>Agaricomycotina</taxon>
        <taxon>Agaricomycetes</taxon>
        <taxon>Hymenochaetales</taxon>
        <taxon>Hymenochaetaceae</taxon>
        <taxon>Pyrrhoderma</taxon>
    </lineage>
</organism>
<accession>A0A286UCY8</accession>
<evidence type="ECO:0000256" key="1">
    <source>
        <dbReference type="SAM" id="Phobius"/>
    </source>
</evidence>
<evidence type="ECO:0000313" key="3">
    <source>
        <dbReference type="Proteomes" id="UP000217199"/>
    </source>
</evidence>
<keyword evidence="1" id="KW-1133">Transmembrane helix</keyword>
<comment type="caution">
    <text evidence="2">The sequence shown here is derived from an EMBL/GenBank/DDBJ whole genome shotgun (WGS) entry which is preliminary data.</text>
</comment>
<keyword evidence="1" id="KW-0812">Transmembrane</keyword>
<keyword evidence="3" id="KW-1185">Reference proteome</keyword>
<dbReference type="InParanoid" id="A0A286UCY8"/>
<protein>
    <submittedName>
        <fullName evidence="2">Uncharacterized protein</fullName>
    </submittedName>
</protein>